<proteinExistence type="predicted"/>
<keyword evidence="2" id="KW-1185">Reference proteome</keyword>
<dbReference type="PANTHER" id="PTHR33395:SF22">
    <property type="entry name" value="REVERSE TRANSCRIPTASE DOMAIN-CONTAINING PROTEIN"/>
    <property type="match status" value="1"/>
</dbReference>
<dbReference type="OrthoDB" id="10502480at2759"/>
<evidence type="ECO:0000313" key="2">
    <source>
        <dbReference type="Proteomes" id="UP000281553"/>
    </source>
</evidence>
<dbReference type="AlphaFoldDB" id="A0A3P6PTA1"/>
<reference evidence="1 2" key="1">
    <citation type="submission" date="2018-11" db="EMBL/GenBank/DDBJ databases">
        <authorList>
            <consortium name="Pathogen Informatics"/>
        </authorList>
    </citation>
    <scope>NUCLEOTIDE SEQUENCE [LARGE SCALE GENOMIC DNA]</scope>
</reference>
<gene>
    <name evidence="1" type="ORF">DILT_LOCUS734</name>
</gene>
<evidence type="ECO:0008006" key="3">
    <source>
        <dbReference type="Google" id="ProtNLM"/>
    </source>
</evidence>
<organism evidence="1 2">
    <name type="scientific">Dibothriocephalus latus</name>
    <name type="common">Fish tapeworm</name>
    <name type="synonym">Diphyllobothrium latum</name>
    <dbReference type="NCBI Taxonomy" id="60516"/>
    <lineage>
        <taxon>Eukaryota</taxon>
        <taxon>Metazoa</taxon>
        <taxon>Spiralia</taxon>
        <taxon>Lophotrochozoa</taxon>
        <taxon>Platyhelminthes</taxon>
        <taxon>Cestoda</taxon>
        <taxon>Eucestoda</taxon>
        <taxon>Diphyllobothriidea</taxon>
        <taxon>Diphyllobothriidae</taxon>
        <taxon>Dibothriocephalus</taxon>
    </lineage>
</organism>
<dbReference type="GO" id="GO:0007508">
    <property type="term" value="P:larval heart development"/>
    <property type="evidence" value="ECO:0007669"/>
    <property type="project" value="TreeGrafter"/>
</dbReference>
<accession>A0A3P6PTA1</accession>
<dbReference type="GO" id="GO:0061343">
    <property type="term" value="P:cell adhesion involved in heart morphogenesis"/>
    <property type="evidence" value="ECO:0007669"/>
    <property type="project" value="TreeGrafter"/>
</dbReference>
<dbReference type="EMBL" id="UYRU01003542">
    <property type="protein sequence ID" value="VDK36047.1"/>
    <property type="molecule type" value="Genomic_DNA"/>
</dbReference>
<name>A0A3P6PTA1_DIBLA</name>
<sequence length="207" mass="24127">MSRYNPEKAEKAIIGRIYNSLNSSSEDDEKLFEIFKLVSEPSFDAKIITEDFYYPEIEWLSNCCPPRFQAFLGIINFSNWSQLVCPQRRDYYILDLIFTKDMASLFADYKRGFFQSDHTLIHCCLPVAYTRKASTVRTYYDFDLTDIHLINNFVDSLDWRPLSSTNNVKILCDFMAAISNSILEFVPIKNAKPYTSDPTIPRFLLPD</sequence>
<protein>
    <recommendedName>
        <fullName evidence="3">Endonuclease/exonuclease/phosphatase domain-containing protein</fullName>
    </recommendedName>
</protein>
<dbReference type="GO" id="GO:0031012">
    <property type="term" value="C:extracellular matrix"/>
    <property type="evidence" value="ECO:0007669"/>
    <property type="project" value="TreeGrafter"/>
</dbReference>
<dbReference type="Proteomes" id="UP000281553">
    <property type="component" value="Unassembled WGS sequence"/>
</dbReference>
<evidence type="ECO:0000313" key="1">
    <source>
        <dbReference type="EMBL" id="VDK36047.1"/>
    </source>
</evidence>
<dbReference type="PANTHER" id="PTHR33395">
    <property type="entry name" value="TRANSCRIPTASE, PUTATIVE-RELATED-RELATED"/>
    <property type="match status" value="1"/>
</dbReference>